<evidence type="ECO:0000313" key="1">
    <source>
        <dbReference type="EMBL" id="JAD72206.1"/>
    </source>
</evidence>
<sequence>MLLHGGNFCLTGIKSTDFSLEVLSQISPVF</sequence>
<name>A0A0A9C9G1_ARUDO</name>
<protein>
    <submittedName>
        <fullName evidence="1">Uncharacterized protein</fullName>
    </submittedName>
</protein>
<dbReference type="AlphaFoldDB" id="A0A0A9C9G1"/>
<reference evidence="1" key="2">
    <citation type="journal article" date="2015" name="Data Brief">
        <title>Shoot transcriptome of the giant reed, Arundo donax.</title>
        <authorList>
            <person name="Barrero R.A."/>
            <person name="Guerrero F.D."/>
            <person name="Moolhuijzen P."/>
            <person name="Goolsby J.A."/>
            <person name="Tidwell J."/>
            <person name="Bellgard S.E."/>
            <person name="Bellgard M.I."/>
        </authorList>
    </citation>
    <scope>NUCLEOTIDE SEQUENCE</scope>
    <source>
        <tissue evidence="1">Shoot tissue taken approximately 20 cm above the soil surface</tissue>
    </source>
</reference>
<accession>A0A0A9C9G1</accession>
<proteinExistence type="predicted"/>
<organism evidence="1">
    <name type="scientific">Arundo donax</name>
    <name type="common">Giant reed</name>
    <name type="synonym">Donax arundinaceus</name>
    <dbReference type="NCBI Taxonomy" id="35708"/>
    <lineage>
        <taxon>Eukaryota</taxon>
        <taxon>Viridiplantae</taxon>
        <taxon>Streptophyta</taxon>
        <taxon>Embryophyta</taxon>
        <taxon>Tracheophyta</taxon>
        <taxon>Spermatophyta</taxon>
        <taxon>Magnoliopsida</taxon>
        <taxon>Liliopsida</taxon>
        <taxon>Poales</taxon>
        <taxon>Poaceae</taxon>
        <taxon>PACMAD clade</taxon>
        <taxon>Arundinoideae</taxon>
        <taxon>Arundineae</taxon>
        <taxon>Arundo</taxon>
    </lineage>
</organism>
<reference evidence="1" key="1">
    <citation type="submission" date="2014-09" db="EMBL/GenBank/DDBJ databases">
        <authorList>
            <person name="Magalhaes I.L.F."/>
            <person name="Oliveira U."/>
            <person name="Santos F.R."/>
            <person name="Vidigal T.H.D.A."/>
            <person name="Brescovit A.D."/>
            <person name="Santos A.J."/>
        </authorList>
    </citation>
    <scope>NUCLEOTIDE SEQUENCE</scope>
    <source>
        <tissue evidence="1">Shoot tissue taken approximately 20 cm above the soil surface</tissue>
    </source>
</reference>
<dbReference type="EMBL" id="GBRH01225689">
    <property type="protein sequence ID" value="JAD72206.1"/>
    <property type="molecule type" value="Transcribed_RNA"/>
</dbReference>